<protein>
    <recommendedName>
        <fullName evidence="2">DUF3800 domain-containing protein</fullName>
    </recommendedName>
</protein>
<reference evidence="1" key="1">
    <citation type="submission" date="2018-06" db="EMBL/GenBank/DDBJ databases">
        <authorList>
            <person name="Zhirakovskaya E."/>
        </authorList>
    </citation>
    <scope>NUCLEOTIDE SEQUENCE</scope>
</reference>
<evidence type="ECO:0000313" key="1">
    <source>
        <dbReference type="EMBL" id="VAW70869.1"/>
    </source>
</evidence>
<dbReference type="InterPro" id="IPR024524">
    <property type="entry name" value="DUF3800"/>
</dbReference>
<evidence type="ECO:0008006" key="2">
    <source>
        <dbReference type="Google" id="ProtNLM"/>
    </source>
</evidence>
<gene>
    <name evidence="1" type="ORF">MNBD_GAMMA10-398</name>
</gene>
<dbReference type="AlphaFoldDB" id="A0A3B0Y9M1"/>
<organism evidence="1">
    <name type="scientific">hydrothermal vent metagenome</name>
    <dbReference type="NCBI Taxonomy" id="652676"/>
    <lineage>
        <taxon>unclassified sequences</taxon>
        <taxon>metagenomes</taxon>
        <taxon>ecological metagenomes</taxon>
    </lineage>
</organism>
<accession>A0A3B0Y9M1</accession>
<name>A0A3B0Y9M1_9ZZZZ</name>
<proteinExistence type="predicted"/>
<dbReference type="Pfam" id="PF12686">
    <property type="entry name" value="DUF3800"/>
    <property type="match status" value="1"/>
</dbReference>
<dbReference type="EMBL" id="UOFJ01000556">
    <property type="protein sequence ID" value="VAW70869.1"/>
    <property type="molecule type" value="Genomic_DNA"/>
</dbReference>
<sequence length="220" mass="25257">MSEIHICLDESGDLGWQFHAPYRAGGSSRYLTIASVLFDPSVTVQINRFIKKLYKKHKWPSVIEKKWSQMSAAERDSFASRACKLIQNNKDLISLYSITVYKENVQAHIRADSNKPYNYMICLSLAEDMSKYDMVRLKPDDRSVKVLNGNSLEDYLKTHLWFERGVSTELTVLNCDSSKNPIVQFSDMLAGAVQHHYEDGNSGAWRTLSRYIKGKTLFFP</sequence>